<name>A0ABP9N435_9GAMM</name>
<sequence length="150" mass="16015">MKNLNKNPLSQSGFTLFELMIAIAVIAILTAIGVPAYQGYLQKAAMTDMLQTMTPYKTAIEICALEQGNLSNCSSGSNGIPTTKSTSYVTSIDVSSGMITLVGQSALNGLTVTLTPTINSIHGHLDWQKNCVSAPANNTLNDVCHDIFRF</sequence>
<dbReference type="SUPFAM" id="SSF54523">
    <property type="entry name" value="Pili subunits"/>
    <property type="match status" value="1"/>
</dbReference>
<dbReference type="PANTHER" id="PTHR30093:SF34">
    <property type="entry name" value="PREPILIN PEPTIDASE-DEPENDENT PROTEIN D"/>
    <property type="match status" value="1"/>
</dbReference>
<keyword evidence="3" id="KW-1133">Transmembrane helix</keyword>
<reference evidence="5" key="1">
    <citation type="journal article" date="2019" name="Int. J. Syst. Evol. Microbiol.">
        <title>The Global Catalogue of Microorganisms (GCM) 10K type strain sequencing project: providing services to taxonomists for standard genome sequencing and annotation.</title>
        <authorList>
            <consortium name="The Broad Institute Genomics Platform"/>
            <consortium name="The Broad Institute Genome Sequencing Center for Infectious Disease"/>
            <person name="Wu L."/>
            <person name="Ma J."/>
        </authorList>
    </citation>
    <scope>NUCLEOTIDE SEQUENCE [LARGE SCALE GENOMIC DNA]</scope>
    <source>
        <strain evidence="5">JCM 18050</strain>
    </source>
</reference>
<dbReference type="EMBL" id="BAABHY010000001">
    <property type="protein sequence ID" value="GAA5104095.1"/>
    <property type="molecule type" value="Genomic_DNA"/>
</dbReference>
<dbReference type="InterPro" id="IPR012902">
    <property type="entry name" value="N_methyl_site"/>
</dbReference>
<organism evidence="4 5">
    <name type="scientific">Orbus sasakiae</name>
    <dbReference type="NCBI Taxonomy" id="1078475"/>
    <lineage>
        <taxon>Bacteria</taxon>
        <taxon>Pseudomonadati</taxon>
        <taxon>Pseudomonadota</taxon>
        <taxon>Gammaproteobacteria</taxon>
        <taxon>Orbales</taxon>
        <taxon>Orbaceae</taxon>
        <taxon>Orbus</taxon>
    </lineage>
</organism>
<keyword evidence="3" id="KW-0472">Membrane</keyword>
<protein>
    <submittedName>
        <fullName evidence="4">Prepilin peptidase-dependent pilin</fullName>
    </submittedName>
</protein>
<keyword evidence="3" id="KW-0812">Transmembrane</keyword>
<comment type="similarity">
    <text evidence="1">Belongs to the N-Me-Phe pilin family.</text>
</comment>
<evidence type="ECO:0000256" key="1">
    <source>
        <dbReference type="ARBA" id="ARBA00005233"/>
    </source>
</evidence>
<dbReference type="RefSeq" id="WP_345487660.1">
    <property type="nucleotide sequence ID" value="NZ_BAABHY010000001.1"/>
</dbReference>
<evidence type="ECO:0000256" key="2">
    <source>
        <dbReference type="ARBA" id="ARBA00022481"/>
    </source>
</evidence>
<dbReference type="Pfam" id="PF07963">
    <property type="entry name" value="N_methyl"/>
    <property type="match status" value="1"/>
</dbReference>
<dbReference type="NCBIfam" id="NF007862">
    <property type="entry name" value="PRK10574.1"/>
    <property type="match status" value="1"/>
</dbReference>
<dbReference type="NCBIfam" id="TIGR02532">
    <property type="entry name" value="IV_pilin_GFxxxE"/>
    <property type="match status" value="1"/>
</dbReference>
<evidence type="ECO:0000313" key="5">
    <source>
        <dbReference type="Proteomes" id="UP001500171"/>
    </source>
</evidence>
<keyword evidence="5" id="KW-1185">Reference proteome</keyword>
<dbReference type="PANTHER" id="PTHR30093">
    <property type="entry name" value="GENERAL SECRETION PATHWAY PROTEIN G"/>
    <property type="match status" value="1"/>
</dbReference>
<evidence type="ECO:0000256" key="3">
    <source>
        <dbReference type="SAM" id="Phobius"/>
    </source>
</evidence>
<comment type="caution">
    <text evidence="4">The sequence shown here is derived from an EMBL/GenBank/DDBJ whole genome shotgun (WGS) entry which is preliminary data.</text>
</comment>
<dbReference type="Pfam" id="PF00114">
    <property type="entry name" value="Pilin"/>
    <property type="match status" value="1"/>
</dbReference>
<dbReference type="Proteomes" id="UP001500171">
    <property type="component" value="Unassembled WGS sequence"/>
</dbReference>
<dbReference type="Gene3D" id="3.30.700.10">
    <property type="entry name" value="Glycoprotein, Type 4 Pilin"/>
    <property type="match status" value="1"/>
</dbReference>
<dbReference type="InterPro" id="IPR001082">
    <property type="entry name" value="Pilin"/>
</dbReference>
<feature type="transmembrane region" description="Helical" evidence="3">
    <location>
        <begin position="20"/>
        <end position="41"/>
    </location>
</feature>
<dbReference type="InterPro" id="IPR045584">
    <property type="entry name" value="Pilin-like"/>
</dbReference>
<gene>
    <name evidence="4" type="primary">ppdD</name>
    <name evidence="4" type="ORF">GCM10023211_01210</name>
</gene>
<keyword evidence="2" id="KW-0488">Methylation</keyword>
<evidence type="ECO:0000313" key="4">
    <source>
        <dbReference type="EMBL" id="GAA5104095.1"/>
    </source>
</evidence>
<proteinExistence type="inferred from homology"/>
<accession>A0ABP9N435</accession>